<dbReference type="InterPro" id="IPR036962">
    <property type="entry name" value="Glyco_hydro_3_N_sf"/>
</dbReference>
<dbReference type="AlphaFoldDB" id="A0A6L7G0S5"/>
<evidence type="ECO:0000313" key="7">
    <source>
        <dbReference type="EMBL" id="MXN16977.1"/>
    </source>
</evidence>
<dbReference type="Gene3D" id="2.60.120.260">
    <property type="entry name" value="Galactose-binding domain-like"/>
    <property type="match status" value="1"/>
</dbReference>
<dbReference type="Gene3D" id="2.60.40.10">
    <property type="entry name" value="Immunoglobulins"/>
    <property type="match status" value="1"/>
</dbReference>
<dbReference type="InterPro" id="IPR017853">
    <property type="entry name" value="GH"/>
</dbReference>
<dbReference type="RefSeq" id="WP_160891837.1">
    <property type="nucleotide sequence ID" value="NZ_WUMU01000003.1"/>
</dbReference>
<dbReference type="SUPFAM" id="SSF51445">
    <property type="entry name" value="(Trans)glycosidases"/>
    <property type="match status" value="1"/>
</dbReference>
<evidence type="ECO:0000256" key="5">
    <source>
        <dbReference type="ARBA" id="ARBA00032594"/>
    </source>
</evidence>
<dbReference type="PRINTS" id="PR00133">
    <property type="entry name" value="GLHYDRLASE3"/>
</dbReference>
<evidence type="ECO:0000256" key="4">
    <source>
        <dbReference type="ARBA" id="ARBA00032194"/>
    </source>
</evidence>
<dbReference type="InterPro" id="IPR050288">
    <property type="entry name" value="Cellulose_deg_GH3"/>
</dbReference>
<gene>
    <name evidence="7" type="ORF">GR170_03960</name>
</gene>
<dbReference type="SMART" id="SM00758">
    <property type="entry name" value="PA14"/>
    <property type="match status" value="1"/>
</dbReference>
<evidence type="ECO:0000256" key="2">
    <source>
        <dbReference type="ARBA" id="ARBA00022801"/>
    </source>
</evidence>
<sequence length="826" mass="88435">MSKDYPSRTPVDIAALLDALTPEEQVSLLAGADFWTTEPVARLGIPKLKVSDGPNGARGAGGLTNGTKAAAFPCAIALGASWNVAAAREMGCELAAETRSKGARVLLAPTVNIHRSGLNGRNFECYSEDPMLTSALAVAYIEGLQAQGVGATIKHFVANDSEIERQTISSDVDERTLREIYLAPFEAAVKKAGVWAVMTGYNRLNGVHMDAHKWAMTEVAREQWGYDGIFMSDWFGTNSTAESINAGHDLEMPGPSRYRGARLLTAMEAGEVAPETVRAACARLLKLFERVGAFESEGPEEEVTRDLPETRALIRRLGAEGAVLLKNDGILPLAGAPSVAAIGPNAAVARIMGGGSAQINAPYRVSPLEGLRAALGADKVATAPGCGNNRLIEVLKGDLKLSFFRGRSFEGAPMHTLSEQEANFFWFDLPVEDFDQDNFSVRIETRFTPAESGTYVAGLVNAGFARAYVDGQEIIDGETGWQKGMNFFGLANDEQRGTVELEAGRSYELRIDYYSPDHPDDGITVRALRFGIEKPTGQAEIDAAVALAGARDVALLFVGRNEEWDSEGHDLPHMDLPGDQGALIEAVAAVNPNTVVVLQTGGPVEMPWLDKVKAVVQFWYPGQEVGHAMADVLLGKVGPGGRLPQSFPVAMKDNGAWTQAAISYPGEGGHVRYDEGVFVGYRFHDSRKVPVLFPFGHGLSYTRFGWSTAQVSSTKMTAAGVTLSLEVTNSGDRAGAEVVQLYVTPAEAPVARPEKELRGFAKLALAPGESGLAEITVTARELAFFDVAKGGWSAPAGRYGLVVASSAEAVQERLEITLAEDWFEPA</sequence>
<dbReference type="InterPro" id="IPR013783">
    <property type="entry name" value="Ig-like_fold"/>
</dbReference>
<dbReference type="FunFam" id="2.60.40.10:FF:000495">
    <property type="entry name" value="Periplasmic beta-glucosidase"/>
    <property type="match status" value="1"/>
</dbReference>
<keyword evidence="2" id="KW-0378">Hydrolase</keyword>
<dbReference type="Gene3D" id="3.20.20.300">
    <property type="entry name" value="Glycoside hydrolase, family 3, N-terminal domain"/>
    <property type="match status" value="1"/>
</dbReference>
<dbReference type="GO" id="GO:0009251">
    <property type="term" value="P:glucan catabolic process"/>
    <property type="evidence" value="ECO:0007669"/>
    <property type="project" value="TreeGrafter"/>
</dbReference>
<accession>A0A6L7G0S5</accession>
<dbReference type="SUPFAM" id="SSF52279">
    <property type="entry name" value="Beta-D-glucan exohydrolase, C-terminal domain"/>
    <property type="match status" value="1"/>
</dbReference>
<dbReference type="Pfam" id="PF07691">
    <property type="entry name" value="PA14"/>
    <property type="match status" value="1"/>
</dbReference>
<dbReference type="Pfam" id="PF01915">
    <property type="entry name" value="Glyco_hydro_3_C"/>
    <property type="match status" value="1"/>
</dbReference>
<dbReference type="InterPro" id="IPR002772">
    <property type="entry name" value="Glyco_hydro_3_C"/>
</dbReference>
<dbReference type="PANTHER" id="PTHR42715">
    <property type="entry name" value="BETA-GLUCOSIDASE"/>
    <property type="match status" value="1"/>
</dbReference>
<comment type="similarity">
    <text evidence="1">Belongs to the glycosyl hydrolase 3 family.</text>
</comment>
<evidence type="ECO:0000259" key="6">
    <source>
        <dbReference type="PROSITE" id="PS51820"/>
    </source>
</evidence>
<dbReference type="InterPro" id="IPR037524">
    <property type="entry name" value="PA14/GLEYA"/>
</dbReference>
<dbReference type="InterPro" id="IPR036881">
    <property type="entry name" value="Glyco_hydro_3_C_sf"/>
</dbReference>
<dbReference type="PANTHER" id="PTHR42715:SF3">
    <property type="entry name" value="BETA-GLUCOSIDASE B-RELATED"/>
    <property type="match status" value="1"/>
</dbReference>
<comment type="caution">
    <text evidence="7">The sequence shown here is derived from an EMBL/GenBank/DDBJ whole genome shotgun (WGS) entry which is preliminary data.</text>
</comment>
<dbReference type="GO" id="GO:0008422">
    <property type="term" value="F:beta-glucosidase activity"/>
    <property type="evidence" value="ECO:0007669"/>
    <property type="project" value="TreeGrafter"/>
</dbReference>
<keyword evidence="8" id="KW-1185">Reference proteome</keyword>
<dbReference type="Gene3D" id="3.40.50.1700">
    <property type="entry name" value="Glycoside hydrolase family 3 C-terminal domain"/>
    <property type="match status" value="1"/>
</dbReference>
<dbReference type="InterPro" id="IPR026891">
    <property type="entry name" value="Fn3-like"/>
</dbReference>
<evidence type="ECO:0000256" key="3">
    <source>
        <dbReference type="ARBA" id="ARBA00031448"/>
    </source>
</evidence>
<evidence type="ECO:0000313" key="8">
    <source>
        <dbReference type="Proteomes" id="UP000477911"/>
    </source>
</evidence>
<dbReference type="Proteomes" id="UP000477911">
    <property type="component" value="Unassembled WGS sequence"/>
</dbReference>
<dbReference type="InterPro" id="IPR001764">
    <property type="entry name" value="Glyco_hydro_3_N"/>
</dbReference>
<dbReference type="PROSITE" id="PS51820">
    <property type="entry name" value="PA14"/>
    <property type="match status" value="1"/>
</dbReference>
<dbReference type="SMART" id="SM01217">
    <property type="entry name" value="Fn3_like"/>
    <property type="match status" value="1"/>
</dbReference>
<evidence type="ECO:0000256" key="1">
    <source>
        <dbReference type="ARBA" id="ARBA00005336"/>
    </source>
</evidence>
<dbReference type="EMBL" id="WUMU01000003">
    <property type="protein sequence ID" value="MXN16977.1"/>
    <property type="molecule type" value="Genomic_DNA"/>
</dbReference>
<dbReference type="Pfam" id="PF00933">
    <property type="entry name" value="Glyco_hydro_3"/>
    <property type="match status" value="1"/>
</dbReference>
<feature type="domain" description="PA14" evidence="6">
    <location>
        <begin position="394"/>
        <end position="546"/>
    </location>
</feature>
<dbReference type="InterPro" id="IPR011658">
    <property type="entry name" value="PA14_dom"/>
</dbReference>
<proteinExistence type="inferred from homology"/>
<name>A0A6L7G0S5_9RHOB</name>
<dbReference type="Pfam" id="PF14310">
    <property type="entry name" value="Fn3-like"/>
    <property type="match status" value="1"/>
</dbReference>
<organism evidence="7 8">
    <name type="scientific">Pseudooceanicola albus</name>
    <dbReference type="NCBI Taxonomy" id="2692189"/>
    <lineage>
        <taxon>Bacteria</taxon>
        <taxon>Pseudomonadati</taxon>
        <taxon>Pseudomonadota</taxon>
        <taxon>Alphaproteobacteria</taxon>
        <taxon>Rhodobacterales</taxon>
        <taxon>Paracoccaceae</taxon>
        <taxon>Pseudooceanicola</taxon>
    </lineage>
</organism>
<reference evidence="7 8" key="1">
    <citation type="submission" date="2019-12" db="EMBL/GenBank/DDBJ databases">
        <authorList>
            <person name="Li M."/>
        </authorList>
    </citation>
    <scope>NUCLEOTIDE SEQUENCE [LARGE SCALE GENOMIC DNA]</scope>
    <source>
        <strain evidence="7 8">GBMRC 2024</strain>
    </source>
</reference>
<protein>
    <recommendedName>
        <fullName evidence="5">Beta-D-glucoside glucohydrolase</fullName>
    </recommendedName>
    <alternativeName>
        <fullName evidence="3">Cellobiase</fullName>
    </alternativeName>
    <alternativeName>
        <fullName evidence="4">Gentiobiase</fullName>
    </alternativeName>
</protein>